<dbReference type="CDD" id="cd05018">
    <property type="entry name" value="CoxG"/>
    <property type="match status" value="1"/>
</dbReference>
<dbReference type="PANTHER" id="PTHR38588">
    <property type="entry name" value="BLL0334 PROTEIN"/>
    <property type="match status" value="1"/>
</dbReference>
<sequence>MRTYQGEFTIEKPRSQVWAFVTDPHRMGPCIPDLIELNVESENRFRTLVKVGIGPVRGKFDLTSELTVEEPGRTASLSIRGGGMGSGVDMKAAMELSDTSGGTVLKWRCDTVISGPIASLGGRLIDGEARKITEKVFANLKAALLSAADEDVAEEAPAAEGDESAADEAAAAEAEEGTTAVKDV</sequence>
<organism evidence="2 3">
    <name type="scientific">Alicyclobacillus macrosporangiidus</name>
    <dbReference type="NCBI Taxonomy" id="392015"/>
    <lineage>
        <taxon>Bacteria</taxon>
        <taxon>Bacillati</taxon>
        <taxon>Bacillota</taxon>
        <taxon>Bacilli</taxon>
        <taxon>Bacillales</taxon>
        <taxon>Alicyclobacillaceae</taxon>
        <taxon>Alicyclobacillus</taxon>
    </lineage>
</organism>
<gene>
    <name evidence="2" type="ORF">SAMN05421543_11059</name>
</gene>
<evidence type="ECO:0000313" key="2">
    <source>
        <dbReference type="EMBL" id="SFU85043.1"/>
    </source>
</evidence>
<keyword evidence="3" id="KW-1185">Reference proteome</keyword>
<evidence type="ECO:0000256" key="1">
    <source>
        <dbReference type="SAM" id="MobiDB-lite"/>
    </source>
</evidence>
<protein>
    <recommendedName>
        <fullName evidence="4">Carbon monoxide dehydrogenase subunit G</fullName>
    </recommendedName>
</protein>
<name>A0A1I7JIM1_9BACL</name>
<evidence type="ECO:0000313" key="3">
    <source>
        <dbReference type="Proteomes" id="UP000183508"/>
    </source>
</evidence>
<feature type="region of interest" description="Disordered" evidence="1">
    <location>
        <begin position="151"/>
        <end position="184"/>
    </location>
</feature>
<dbReference type="STRING" id="392015.SAMN05421543_11059"/>
<dbReference type="InterPro" id="IPR010419">
    <property type="entry name" value="CO_DH_gsu"/>
</dbReference>
<proteinExistence type="predicted"/>
<dbReference type="InterPro" id="IPR023393">
    <property type="entry name" value="START-like_dom_sf"/>
</dbReference>
<dbReference type="Proteomes" id="UP000183508">
    <property type="component" value="Unassembled WGS sequence"/>
</dbReference>
<dbReference type="Gene3D" id="3.30.530.20">
    <property type="match status" value="1"/>
</dbReference>
<feature type="compositionally biased region" description="Low complexity" evidence="1">
    <location>
        <begin position="167"/>
        <end position="184"/>
    </location>
</feature>
<dbReference type="eggNOG" id="COG3427">
    <property type="taxonomic scope" value="Bacteria"/>
</dbReference>
<dbReference type="OrthoDB" id="2374625at2"/>
<dbReference type="Pfam" id="PF06240">
    <property type="entry name" value="COXG"/>
    <property type="match status" value="1"/>
</dbReference>
<dbReference type="AlphaFoldDB" id="A0A1I7JIM1"/>
<dbReference type="RefSeq" id="WP_074952471.1">
    <property type="nucleotide sequence ID" value="NZ_FPBV01000010.1"/>
</dbReference>
<reference evidence="3" key="1">
    <citation type="submission" date="2016-10" db="EMBL/GenBank/DDBJ databases">
        <authorList>
            <person name="Varghese N."/>
        </authorList>
    </citation>
    <scope>NUCLEOTIDE SEQUENCE [LARGE SCALE GENOMIC DNA]</scope>
    <source>
        <strain evidence="3">DSM 17980</strain>
    </source>
</reference>
<dbReference type="PANTHER" id="PTHR38588:SF1">
    <property type="entry name" value="BLL0334 PROTEIN"/>
    <property type="match status" value="1"/>
</dbReference>
<accession>A0A1I7JIM1</accession>
<dbReference type="EMBL" id="FPBV01000010">
    <property type="protein sequence ID" value="SFU85043.1"/>
    <property type="molecule type" value="Genomic_DNA"/>
</dbReference>
<evidence type="ECO:0008006" key="4">
    <source>
        <dbReference type="Google" id="ProtNLM"/>
    </source>
</evidence>
<dbReference type="SUPFAM" id="SSF55961">
    <property type="entry name" value="Bet v1-like"/>
    <property type="match status" value="1"/>
</dbReference>